<keyword evidence="2" id="KW-0472">Membrane</keyword>
<name>A0A7W9BGK3_9SPHN</name>
<feature type="compositionally biased region" description="Basic residues" evidence="1">
    <location>
        <begin position="91"/>
        <end position="101"/>
    </location>
</feature>
<evidence type="ECO:0000256" key="1">
    <source>
        <dbReference type="SAM" id="MobiDB-lite"/>
    </source>
</evidence>
<evidence type="ECO:0000256" key="2">
    <source>
        <dbReference type="SAM" id="Phobius"/>
    </source>
</evidence>
<feature type="region of interest" description="Disordered" evidence="1">
    <location>
        <begin position="1"/>
        <end position="55"/>
    </location>
</feature>
<evidence type="ECO:0000313" key="4">
    <source>
        <dbReference type="Proteomes" id="UP000546200"/>
    </source>
</evidence>
<keyword evidence="2" id="KW-0812">Transmembrane</keyword>
<feature type="region of interest" description="Disordered" evidence="1">
    <location>
        <begin position="81"/>
        <end position="101"/>
    </location>
</feature>
<dbReference type="EMBL" id="JACIJK010000016">
    <property type="protein sequence ID" value="MBB5716845.1"/>
    <property type="molecule type" value="Genomic_DNA"/>
</dbReference>
<feature type="compositionally biased region" description="Pro residues" evidence="1">
    <location>
        <begin position="1"/>
        <end position="11"/>
    </location>
</feature>
<proteinExistence type="predicted"/>
<dbReference type="AlphaFoldDB" id="A0A7W9BGK3"/>
<accession>A0A7W9BGK3</accession>
<reference evidence="3 4" key="1">
    <citation type="submission" date="2020-08" db="EMBL/GenBank/DDBJ databases">
        <title>Genomic Encyclopedia of Type Strains, Phase IV (KMG-IV): sequencing the most valuable type-strain genomes for metagenomic binning, comparative biology and taxonomic classification.</title>
        <authorList>
            <person name="Goeker M."/>
        </authorList>
    </citation>
    <scope>NUCLEOTIDE SEQUENCE [LARGE SCALE GENOMIC DNA]</scope>
    <source>
        <strain evidence="3 4">DSM 100044</strain>
    </source>
</reference>
<organism evidence="3 4">
    <name type="scientific">Sphingomonas aerophila</name>
    <dbReference type="NCBI Taxonomy" id="1344948"/>
    <lineage>
        <taxon>Bacteria</taxon>
        <taxon>Pseudomonadati</taxon>
        <taxon>Pseudomonadota</taxon>
        <taxon>Alphaproteobacteria</taxon>
        <taxon>Sphingomonadales</taxon>
        <taxon>Sphingomonadaceae</taxon>
        <taxon>Sphingomonas</taxon>
    </lineage>
</organism>
<keyword evidence="2" id="KW-1133">Transmembrane helix</keyword>
<comment type="caution">
    <text evidence="3">The sequence shown here is derived from an EMBL/GenBank/DDBJ whole genome shotgun (WGS) entry which is preliminary data.</text>
</comment>
<evidence type="ECO:0000313" key="3">
    <source>
        <dbReference type="EMBL" id="MBB5716845.1"/>
    </source>
</evidence>
<protein>
    <submittedName>
        <fullName evidence="3">Uncharacterized protein</fullName>
    </submittedName>
</protein>
<keyword evidence="4" id="KW-1185">Reference proteome</keyword>
<feature type="transmembrane region" description="Helical" evidence="2">
    <location>
        <begin position="63"/>
        <end position="81"/>
    </location>
</feature>
<sequence>MPHSPPVPPANQSPYPLAEKRHDETGNGEPASAAGKDTSPPADGAPHSPRELPAAKAITRNSIGAFLAIAALGALVAGLTFKHRPEVSTPPKKKMSRKHKR</sequence>
<dbReference type="Proteomes" id="UP000546200">
    <property type="component" value="Unassembled WGS sequence"/>
</dbReference>
<gene>
    <name evidence="3" type="ORF">FHS94_003717</name>
</gene>